<accession>A0ABS3KGL1</accession>
<protein>
    <recommendedName>
        <fullName evidence="4">DUF4164 family protein</fullName>
    </recommendedName>
</protein>
<evidence type="ECO:0008006" key="4">
    <source>
        <dbReference type="Google" id="ProtNLM"/>
    </source>
</evidence>
<proteinExistence type="predicted"/>
<keyword evidence="3" id="KW-1185">Reference proteome</keyword>
<evidence type="ECO:0000313" key="2">
    <source>
        <dbReference type="EMBL" id="MBO1076112.1"/>
    </source>
</evidence>
<evidence type="ECO:0000313" key="3">
    <source>
        <dbReference type="Proteomes" id="UP001518990"/>
    </source>
</evidence>
<comment type="caution">
    <text evidence="2">The sequence shown here is derived from an EMBL/GenBank/DDBJ whole genome shotgun (WGS) entry which is preliminary data.</text>
</comment>
<dbReference type="RefSeq" id="WP_207448789.1">
    <property type="nucleotide sequence ID" value="NZ_CP061093.1"/>
</dbReference>
<dbReference type="Proteomes" id="UP001518990">
    <property type="component" value="Unassembled WGS sequence"/>
</dbReference>
<feature type="coiled-coil region" evidence="1">
    <location>
        <begin position="23"/>
        <end position="85"/>
    </location>
</feature>
<keyword evidence="1" id="KW-0175">Coiled coil</keyword>
<dbReference type="EMBL" id="JACTNF010000017">
    <property type="protein sequence ID" value="MBO1076112.1"/>
    <property type="molecule type" value="Genomic_DNA"/>
</dbReference>
<evidence type="ECO:0000256" key="1">
    <source>
        <dbReference type="SAM" id="Coils"/>
    </source>
</evidence>
<sequence length="88" mass="9821">MTSRRPGDGLRAIIRRACLPRPAQRQDHQLRALELTLEAMADRLARAELLAARQAAHARRHEARALAAEDALIRLQDALNQARQSLPA</sequence>
<reference evidence="2 3" key="1">
    <citation type="submission" date="2020-09" db="EMBL/GenBank/DDBJ databases">
        <title>Roseomonas.</title>
        <authorList>
            <person name="Zhu W."/>
        </authorList>
    </citation>
    <scope>NUCLEOTIDE SEQUENCE [LARGE SCALE GENOMIC DNA]</scope>
    <source>
        <strain evidence="2 3">1311</strain>
    </source>
</reference>
<gene>
    <name evidence="2" type="ORF">IAI60_15955</name>
</gene>
<organism evidence="2 3">
    <name type="scientific">Roseomonas marmotae</name>
    <dbReference type="NCBI Taxonomy" id="2768161"/>
    <lineage>
        <taxon>Bacteria</taxon>
        <taxon>Pseudomonadati</taxon>
        <taxon>Pseudomonadota</taxon>
        <taxon>Alphaproteobacteria</taxon>
        <taxon>Acetobacterales</taxon>
        <taxon>Roseomonadaceae</taxon>
        <taxon>Roseomonas</taxon>
    </lineage>
</organism>
<name>A0ABS3KGL1_9PROT</name>